<sequence>MPCRVRIAVAAGDAALAASVLDADEEVLRRTEPVVDGEVAPFQLEVDRNHRPIAVVRPAMGLSYAGVEVAFSRPLDIAETVSDAWLQERIGGPGPDRYVHGPFDPALFAIGGARFVQQLLDIVTDPSASLGYRARAADACLFALRNTPDAPLCRQVLEVAVQELHPALQKPPTRTRAPWHVTSLVEAVEDAVTQVAHWGFGRLWPVPQLPEELLTELLASSCRDLHWPVLKILAVVPETRSEHLASVVADVAVEHDAKKGPDAAVVAASAADALGGCPDTPAVQQALEVLSRSERLEVRLGAMGHLVRRGGHLVAKGLWEQLLQDRSLAQRLYASELIAGHGRAEDLPAAITALRQALKSKHTPRETWSSAGLVTDPPWGSELLTFLWRHREQPPAAAEIQRLRQRWPAIRPDLATWAVEHLPDLPLRTA</sequence>
<dbReference type="EMBL" id="PTJD01000023">
    <property type="protein sequence ID" value="PPK90823.1"/>
    <property type="molecule type" value="Genomic_DNA"/>
</dbReference>
<evidence type="ECO:0000313" key="1">
    <source>
        <dbReference type="EMBL" id="PPK90823.1"/>
    </source>
</evidence>
<organism evidence="1 2">
    <name type="scientific">Kineococcus xinjiangensis</name>
    <dbReference type="NCBI Taxonomy" id="512762"/>
    <lineage>
        <taxon>Bacteria</taxon>
        <taxon>Bacillati</taxon>
        <taxon>Actinomycetota</taxon>
        <taxon>Actinomycetes</taxon>
        <taxon>Kineosporiales</taxon>
        <taxon>Kineosporiaceae</taxon>
        <taxon>Kineococcus</taxon>
    </lineage>
</organism>
<dbReference type="SUPFAM" id="SSF48431">
    <property type="entry name" value="Lipovitellin-phosvitin complex, superhelical domain"/>
    <property type="match status" value="1"/>
</dbReference>
<dbReference type="InterPro" id="IPR011030">
    <property type="entry name" value="Lipovitellin_superhlx_dom"/>
</dbReference>
<evidence type="ECO:0000313" key="2">
    <source>
        <dbReference type="Proteomes" id="UP000239485"/>
    </source>
</evidence>
<dbReference type="SUPFAM" id="SSF48371">
    <property type="entry name" value="ARM repeat"/>
    <property type="match status" value="1"/>
</dbReference>
<comment type="caution">
    <text evidence="1">The sequence shown here is derived from an EMBL/GenBank/DDBJ whole genome shotgun (WGS) entry which is preliminary data.</text>
</comment>
<accession>A0A2S6IC67</accession>
<gene>
    <name evidence="1" type="ORF">CLV92_12327</name>
</gene>
<evidence type="ECO:0008006" key="3">
    <source>
        <dbReference type="Google" id="ProtNLM"/>
    </source>
</evidence>
<protein>
    <recommendedName>
        <fullName evidence="3">HEAT repeat protein</fullName>
    </recommendedName>
</protein>
<dbReference type="InterPro" id="IPR016024">
    <property type="entry name" value="ARM-type_fold"/>
</dbReference>
<proteinExistence type="predicted"/>
<name>A0A2S6IC67_9ACTN</name>
<reference evidence="1 2" key="1">
    <citation type="submission" date="2018-02" db="EMBL/GenBank/DDBJ databases">
        <title>Genomic Encyclopedia of Archaeal and Bacterial Type Strains, Phase II (KMG-II): from individual species to whole genera.</title>
        <authorList>
            <person name="Goeker M."/>
        </authorList>
    </citation>
    <scope>NUCLEOTIDE SEQUENCE [LARGE SCALE GENOMIC DNA]</scope>
    <source>
        <strain evidence="1 2">DSM 22857</strain>
    </source>
</reference>
<dbReference type="Proteomes" id="UP000239485">
    <property type="component" value="Unassembled WGS sequence"/>
</dbReference>
<dbReference type="AlphaFoldDB" id="A0A2S6IC67"/>
<keyword evidence="2" id="KW-1185">Reference proteome</keyword>